<comment type="caution">
    <text evidence="1">The sequence shown here is derived from an EMBL/GenBank/DDBJ whole genome shotgun (WGS) entry which is preliminary data.</text>
</comment>
<keyword evidence="2" id="KW-1185">Reference proteome</keyword>
<reference evidence="1 2" key="1">
    <citation type="submission" date="2019-05" db="EMBL/GenBank/DDBJ databases">
        <title>Draft genome sequence of Nonomuraea turkmeniaca DSM 43926.</title>
        <authorList>
            <person name="Saricaoglu S."/>
            <person name="Isik K."/>
        </authorList>
    </citation>
    <scope>NUCLEOTIDE SEQUENCE [LARGE SCALE GENOMIC DNA]</scope>
    <source>
        <strain evidence="1 2">DSM 43926</strain>
    </source>
</reference>
<sequence>MSTSPPPEQTRDDLLYAVRAAIHLRFDDNVPLEVDIAVEREAVRQALRAQSERVCLHVDRLLQHVRANPARLAAIPGAAVQRVEELRARQFDPGRMRRYLIAAELAEQALARVREAEAEHDPDAQRALADEAGSDWFDSMDGEPSPPGLLGRHRLPRRLVRRLNLRWWYRRWQRRTAQLRHRPAHNPADAAEFVLTWRDEQIGSITYQVCHACRQALVCKTSVGEEHQNLGLGRRLVLTAYATAPDYDWTTSPQYSTAEGFWQRMARATGASYRDDLHAPATRCPHMDPTSPTLEPLF</sequence>
<organism evidence="1 2">
    <name type="scientific">Nonomuraea turkmeniaca</name>
    <dbReference type="NCBI Taxonomy" id="103838"/>
    <lineage>
        <taxon>Bacteria</taxon>
        <taxon>Bacillati</taxon>
        <taxon>Actinomycetota</taxon>
        <taxon>Actinomycetes</taxon>
        <taxon>Streptosporangiales</taxon>
        <taxon>Streptosporangiaceae</taxon>
        <taxon>Nonomuraea</taxon>
    </lineage>
</organism>
<evidence type="ECO:0000313" key="2">
    <source>
        <dbReference type="Proteomes" id="UP000309128"/>
    </source>
</evidence>
<dbReference type="SUPFAM" id="SSF55729">
    <property type="entry name" value="Acyl-CoA N-acyltransferases (Nat)"/>
    <property type="match status" value="1"/>
</dbReference>
<dbReference type="Proteomes" id="UP000309128">
    <property type="component" value="Unassembled WGS sequence"/>
</dbReference>
<gene>
    <name evidence="1" type="ORF">ETD86_46550</name>
</gene>
<proteinExistence type="predicted"/>
<accession>A0A5S4FI51</accession>
<dbReference type="InterPro" id="IPR016181">
    <property type="entry name" value="Acyl_CoA_acyltransferase"/>
</dbReference>
<dbReference type="EMBL" id="VCKY01000274">
    <property type="protein sequence ID" value="TMR08714.1"/>
    <property type="molecule type" value="Genomic_DNA"/>
</dbReference>
<dbReference type="RefSeq" id="WP_138673035.1">
    <property type="nucleotide sequence ID" value="NZ_VCKY01000274.1"/>
</dbReference>
<dbReference type="AlphaFoldDB" id="A0A5S4FI51"/>
<name>A0A5S4FI51_9ACTN</name>
<evidence type="ECO:0000313" key="1">
    <source>
        <dbReference type="EMBL" id="TMR08714.1"/>
    </source>
</evidence>
<evidence type="ECO:0008006" key="3">
    <source>
        <dbReference type="Google" id="ProtNLM"/>
    </source>
</evidence>
<dbReference type="OrthoDB" id="4190925at2"/>
<protein>
    <recommendedName>
        <fullName evidence="3">N-acetyltransferase domain-containing protein</fullName>
    </recommendedName>
</protein>